<keyword evidence="10 14" id="KW-0573">Peptidoglycan synthesis</keyword>
<dbReference type="HAMAP" id="MF_02081">
    <property type="entry name" value="MrdA_transpept"/>
    <property type="match status" value="1"/>
</dbReference>
<keyword evidence="14" id="KW-0479">Metal-binding</keyword>
<feature type="domain" description="Penicillin-binding protein dimerisation" evidence="16">
    <location>
        <begin position="64"/>
        <end position="240"/>
    </location>
</feature>
<feature type="domain" description="Penicillin-binding protein transpeptidase" evidence="15">
    <location>
        <begin position="272"/>
        <end position="612"/>
    </location>
</feature>
<feature type="binding site" evidence="14">
    <location>
        <position position="378"/>
    </location>
    <ligand>
        <name>Zn(2+)</name>
        <dbReference type="ChEBI" id="CHEBI:29105"/>
    </ligand>
</feature>
<reference evidence="17 18" key="1">
    <citation type="submission" date="2023-10" db="EMBL/GenBank/DDBJ databases">
        <title>Psychrosphaera aquimaarina strain SW33 isolated from seawater.</title>
        <authorList>
            <person name="Bayburt H."/>
            <person name="Kim J.M."/>
            <person name="Choi B.J."/>
            <person name="Jeon C.O."/>
        </authorList>
    </citation>
    <scope>NUCLEOTIDE SEQUENCE [LARGE SCALE GENOMIC DNA]</scope>
    <source>
        <strain evidence="17 18">KCTC 52743</strain>
    </source>
</reference>
<dbReference type="InterPro" id="IPR050515">
    <property type="entry name" value="Beta-lactam/transpept"/>
</dbReference>
<dbReference type="PANTHER" id="PTHR30627">
    <property type="entry name" value="PEPTIDOGLYCAN D,D-TRANSPEPTIDASE"/>
    <property type="match status" value="1"/>
</dbReference>
<dbReference type="NCBIfam" id="TIGR03423">
    <property type="entry name" value="pbp2_mrdA"/>
    <property type="match status" value="1"/>
</dbReference>
<dbReference type="Gene3D" id="3.30.1390.30">
    <property type="entry name" value="Penicillin-binding protein 2a, domain 3"/>
    <property type="match status" value="1"/>
</dbReference>
<comment type="caution">
    <text evidence="17">The sequence shown here is derived from an EMBL/GenBank/DDBJ whole genome shotgun (WGS) entry which is preliminary data.</text>
</comment>
<dbReference type="EMBL" id="JAWCUA010000007">
    <property type="protein sequence ID" value="MDU0112719.1"/>
    <property type="molecule type" value="Genomic_DNA"/>
</dbReference>
<dbReference type="InterPro" id="IPR017790">
    <property type="entry name" value="Penicillin-binding_protein_2"/>
</dbReference>
<keyword evidence="4 14" id="KW-0997">Cell inner membrane</keyword>
<evidence type="ECO:0000256" key="4">
    <source>
        <dbReference type="ARBA" id="ARBA00022519"/>
    </source>
</evidence>
<dbReference type="GO" id="GO:0009002">
    <property type="term" value="F:serine-type D-Ala-D-Ala carboxypeptidase activity"/>
    <property type="evidence" value="ECO:0007669"/>
    <property type="project" value="UniProtKB-EC"/>
</dbReference>
<dbReference type="PANTHER" id="PTHR30627:SF2">
    <property type="entry name" value="PEPTIDOGLYCAN D,D-TRANSPEPTIDASE MRDA"/>
    <property type="match status" value="1"/>
</dbReference>
<feature type="active site" description="Acyl-ester intermediate" evidence="14">
    <location>
        <position position="331"/>
    </location>
</feature>
<evidence type="ECO:0000256" key="12">
    <source>
        <dbReference type="ARBA" id="ARBA00023136"/>
    </source>
</evidence>
<dbReference type="Proteomes" id="UP001257914">
    <property type="component" value="Unassembled WGS sequence"/>
</dbReference>
<comment type="function">
    <text evidence="14">Catalyzes cross-linking of the peptidoglycan cell wall.</text>
</comment>
<feature type="binding site" evidence="14">
    <location>
        <position position="391"/>
    </location>
    <ligand>
        <name>Zn(2+)</name>
        <dbReference type="ChEBI" id="CHEBI:29105"/>
    </ligand>
</feature>
<keyword evidence="13 14" id="KW-0961">Cell wall biogenesis/degradation</keyword>
<dbReference type="Gene3D" id="3.40.710.10">
    <property type="entry name" value="DD-peptidase/beta-lactamase superfamily"/>
    <property type="match status" value="1"/>
</dbReference>
<comment type="subcellular location">
    <subcellularLocation>
        <location evidence="14">Cell inner membrane</location>
        <topology evidence="14">Single-pass membrane protein</topology>
    </subcellularLocation>
    <subcellularLocation>
        <location evidence="2">Cell membrane</location>
    </subcellularLocation>
    <subcellularLocation>
        <location evidence="1">Membrane</location>
        <topology evidence="1">Single-pass membrane protein</topology>
    </subcellularLocation>
</comment>
<dbReference type="SUPFAM" id="SSF56601">
    <property type="entry name" value="beta-lactamase/transpeptidase-like"/>
    <property type="match status" value="1"/>
</dbReference>
<evidence type="ECO:0000256" key="9">
    <source>
        <dbReference type="ARBA" id="ARBA00022960"/>
    </source>
</evidence>
<dbReference type="RefSeq" id="WP_315946429.1">
    <property type="nucleotide sequence ID" value="NZ_JAWCUA010000007.1"/>
</dbReference>
<feature type="binding site" evidence="14">
    <location>
        <position position="372"/>
    </location>
    <ligand>
        <name>Zn(2+)</name>
        <dbReference type="ChEBI" id="CHEBI:29105"/>
    </ligand>
</feature>
<feature type="transmembrane region" description="Helical" evidence="14">
    <location>
        <begin position="21"/>
        <end position="43"/>
    </location>
</feature>
<keyword evidence="6 14" id="KW-0645">Protease</keyword>
<evidence type="ECO:0000256" key="6">
    <source>
        <dbReference type="ARBA" id="ARBA00022670"/>
    </source>
</evidence>
<dbReference type="Pfam" id="PF03717">
    <property type="entry name" value="PBP_dimer"/>
    <property type="match status" value="1"/>
</dbReference>
<evidence type="ECO:0000256" key="14">
    <source>
        <dbReference type="HAMAP-Rule" id="MF_02081"/>
    </source>
</evidence>
<evidence type="ECO:0000256" key="5">
    <source>
        <dbReference type="ARBA" id="ARBA00022645"/>
    </source>
</evidence>
<comment type="cofactor">
    <cofactor evidence="14">
        <name>Zn(2+)</name>
        <dbReference type="ChEBI" id="CHEBI:29105"/>
    </cofactor>
    <text evidence="14">Binds one Zn(2+) ion per subunit.</text>
</comment>
<keyword evidence="9 14" id="KW-0133">Cell shape</keyword>
<evidence type="ECO:0000313" key="17">
    <source>
        <dbReference type="EMBL" id="MDU0112719.1"/>
    </source>
</evidence>
<evidence type="ECO:0000256" key="13">
    <source>
        <dbReference type="ARBA" id="ARBA00023316"/>
    </source>
</evidence>
<keyword evidence="18" id="KW-1185">Reference proteome</keyword>
<organism evidence="17 18">
    <name type="scientific">Psychrosphaera aquimarina</name>
    <dbReference type="NCBI Taxonomy" id="2044854"/>
    <lineage>
        <taxon>Bacteria</taxon>
        <taxon>Pseudomonadati</taxon>
        <taxon>Pseudomonadota</taxon>
        <taxon>Gammaproteobacteria</taxon>
        <taxon>Alteromonadales</taxon>
        <taxon>Pseudoalteromonadaceae</taxon>
        <taxon>Psychrosphaera</taxon>
    </lineage>
</organism>
<evidence type="ECO:0000256" key="2">
    <source>
        <dbReference type="ARBA" id="ARBA00004236"/>
    </source>
</evidence>
<keyword evidence="11 14" id="KW-1133">Transmembrane helix</keyword>
<dbReference type="InterPro" id="IPR005311">
    <property type="entry name" value="PBP_dimer"/>
</dbReference>
<name>A0ABU3QZ51_9GAMM</name>
<dbReference type="Pfam" id="PF00905">
    <property type="entry name" value="Transpeptidase"/>
    <property type="match status" value="1"/>
</dbReference>
<comment type="catalytic activity">
    <reaction evidence="14">
        <text>Preferential cleavage: (Ac)2-L-Lys-D-Ala-|-D-Ala. Also transpeptidation of peptidyl-alanyl moieties that are N-acyl substituents of D-alanine.</text>
        <dbReference type="EC" id="3.4.16.4"/>
    </reaction>
</comment>
<evidence type="ECO:0000259" key="16">
    <source>
        <dbReference type="Pfam" id="PF03717"/>
    </source>
</evidence>
<keyword evidence="3 14" id="KW-1003">Cell membrane</keyword>
<dbReference type="InterPro" id="IPR012338">
    <property type="entry name" value="Beta-lactam/transpept-like"/>
</dbReference>
<dbReference type="Gene3D" id="3.90.1310.10">
    <property type="entry name" value="Penicillin-binding protein 2a (Domain 2)"/>
    <property type="match status" value="1"/>
</dbReference>
<evidence type="ECO:0000259" key="15">
    <source>
        <dbReference type="Pfam" id="PF00905"/>
    </source>
</evidence>
<accession>A0ABU3QZ51</accession>
<evidence type="ECO:0000256" key="11">
    <source>
        <dbReference type="ARBA" id="ARBA00022989"/>
    </source>
</evidence>
<gene>
    <name evidence="14 17" type="primary">mrdA</name>
    <name evidence="17" type="ORF">RT723_06820</name>
</gene>
<keyword evidence="8 14" id="KW-0378">Hydrolase</keyword>
<dbReference type="InterPro" id="IPR001460">
    <property type="entry name" value="PCN-bd_Tpept"/>
</dbReference>
<evidence type="ECO:0000256" key="3">
    <source>
        <dbReference type="ARBA" id="ARBA00022475"/>
    </source>
</evidence>
<dbReference type="InterPro" id="IPR036138">
    <property type="entry name" value="PBP_dimer_sf"/>
</dbReference>
<evidence type="ECO:0000256" key="1">
    <source>
        <dbReference type="ARBA" id="ARBA00004167"/>
    </source>
</evidence>
<protein>
    <recommendedName>
        <fullName evidence="14">Peptidoglycan D,D-transpeptidase MrdA</fullName>
        <ecNumber evidence="14">3.4.16.4</ecNumber>
    </recommendedName>
    <alternativeName>
        <fullName evidence="14">Penicillin-binding protein 2</fullName>
        <shortName evidence="14">PBP-2</shortName>
    </alternativeName>
</protein>
<keyword evidence="7 14" id="KW-0812">Transmembrane</keyword>
<keyword evidence="14" id="KW-0862">Zinc</keyword>
<evidence type="ECO:0000256" key="10">
    <source>
        <dbReference type="ARBA" id="ARBA00022984"/>
    </source>
</evidence>
<sequence length="638" mass="71395">MRRNSYHIQDHSAESNLFARRAIISLIGVGSLLLLIIANLFYLQISSYKTYQTRSNDNRIKVQPIPPNRGVIKDINGKLLAGNEPTFSLDLVPEQITDMDETLTEIGKIIEISDEQIKVFKRAIKYRRRFKGMPLKSKLSDKEVAMFSVHQHRFPGVSIEARLARHYPFGEYFTHGVGYVGKINKKDLQRLEDTDQIKNYAATRSIGKLGIERYYENQLHGITGSQEVEVNHRSRILRQLSVTPPVSGTDLHLSIDVELQIKAKEILGENKGAIIAMDPRDGALLTFYSNPTYDPNLFVNGISQVEYSKIIGSKDKPMLNRVTQGQYPPASTIKPQLALLALDKGLITKHTTIRDPGYWHIPNVEGQRRFRDWKPGGHGHVDVLLSIKQSCDIFYYDLAYRLGIDNISEFGTKFGFGDYTGVDIFEESKAIMPSREWKKSRFKQPWYKGDTISIGIGQGYWTATPVQLAMSTAALVNRGKVVEPRLVTGMTKNGVYQETPTRHRAPIDIKDKKHWDTVLDAMYETVNASDGTARTAFVDAVYSSAGKTGTAQLFSLAEDEEYEVENVAERYRDNAMYVGFAPFEAPSIVIVVAVENAGGGSANAAPIARKMLDLYFGLGLSGKRNLTTTAPTVDVNDG</sequence>
<dbReference type="EC" id="3.4.16.4" evidence="14"/>
<evidence type="ECO:0000313" key="18">
    <source>
        <dbReference type="Proteomes" id="UP001257914"/>
    </source>
</evidence>
<proteinExistence type="inferred from homology"/>
<comment type="pathway">
    <text evidence="14">Cell wall biogenesis; peptidoglycan biosynthesis.</text>
</comment>
<keyword evidence="5 14" id="KW-0121">Carboxypeptidase</keyword>
<keyword evidence="12 14" id="KW-0472">Membrane</keyword>
<comment type="similarity">
    <text evidence="14">Belongs to the transpeptidase family. MrdA subfamily.</text>
</comment>
<evidence type="ECO:0000256" key="8">
    <source>
        <dbReference type="ARBA" id="ARBA00022801"/>
    </source>
</evidence>
<feature type="binding site" evidence="14">
    <location>
        <position position="355"/>
    </location>
    <ligand>
        <name>Zn(2+)</name>
        <dbReference type="ChEBI" id="CHEBI:29105"/>
    </ligand>
</feature>
<evidence type="ECO:0000256" key="7">
    <source>
        <dbReference type="ARBA" id="ARBA00022692"/>
    </source>
</evidence>
<dbReference type="SUPFAM" id="SSF56519">
    <property type="entry name" value="Penicillin binding protein dimerisation domain"/>
    <property type="match status" value="1"/>
</dbReference>